<gene>
    <name evidence="7" type="ORF">GIB67_023346</name>
</gene>
<evidence type="ECO:0000259" key="6">
    <source>
        <dbReference type="PROSITE" id="PS50158"/>
    </source>
</evidence>
<dbReference type="Gene3D" id="2.60.40.790">
    <property type="match status" value="1"/>
</dbReference>
<dbReference type="PROSITE" id="PS50158">
    <property type="entry name" value="ZF_CCHC"/>
    <property type="match status" value="1"/>
</dbReference>
<dbReference type="SUPFAM" id="SSF57756">
    <property type="entry name" value="Retrovirus zinc finger-like domains"/>
    <property type="match status" value="1"/>
</dbReference>
<dbReference type="EMBL" id="JACGCM010002261">
    <property type="protein sequence ID" value="KAF6142321.1"/>
    <property type="molecule type" value="Genomic_DNA"/>
</dbReference>
<evidence type="ECO:0000256" key="3">
    <source>
        <dbReference type="PROSITE-ProRule" id="PRU00285"/>
    </source>
</evidence>
<keyword evidence="2" id="KW-0862">Zinc</keyword>
<dbReference type="GO" id="GO:0003676">
    <property type="term" value="F:nucleic acid binding"/>
    <property type="evidence" value="ECO:0007669"/>
    <property type="project" value="InterPro"/>
</dbReference>
<evidence type="ECO:0000313" key="8">
    <source>
        <dbReference type="Proteomes" id="UP000541444"/>
    </source>
</evidence>
<evidence type="ECO:0000256" key="2">
    <source>
        <dbReference type="PROSITE-ProRule" id="PRU00047"/>
    </source>
</evidence>
<dbReference type="InterPro" id="IPR008978">
    <property type="entry name" value="HSP20-like_chaperone"/>
</dbReference>
<keyword evidence="1" id="KW-0346">Stress response</keyword>
<dbReference type="Proteomes" id="UP000541444">
    <property type="component" value="Unassembled WGS sequence"/>
</dbReference>
<dbReference type="SUPFAM" id="SSF49764">
    <property type="entry name" value="HSP20-like chaperones"/>
    <property type="match status" value="1"/>
</dbReference>
<feature type="domain" description="CCHC-type" evidence="6">
    <location>
        <begin position="51"/>
        <end position="64"/>
    </location>
</feature>
<comment type="similarity">
    <text evidence="3">Belongs to the small heat shock protein (HSP20) family.</text>
</comment>
<organism evidence="7 8">
    <name type="scientific">Kingdonia uniflora</name>
    <dbReference type="NCBI Taxonomy" id="39325"/>
    <lineage>
        <taxon>Eukaryota</taxon>
        <taxon>Viridiplantae</taxon>
        <taxon>Streptophyta</taxon>
        <taxon>Embryophyta</taxon>
        <taxon>Tracheophyta</taxon>
        <taxon>Spermatophyta</taxon>
        <taxon>Magnoliopsida</taxon>
        <taxon>Ranunculales</taxon>
        <taxon>Circaeasteraceae</taxon>
        <taxon>Kingdonia</taxon>
    </lineage>
</organism>
<dbReference type="OrthoDB" id="1431247at2759"/>
<feature type="region of interest" description="Disordered" evidence="4">
    <location>
        <begin position="61"/>
        <end position="86"/>
    </location>
</feature>
<sequence length="100" mass="10924">MAVTLADVKEYPNSYVFIVDMPGLKSSNISVKIEDGSMLVSRGKSKPPGACWTCGKKGHFRRDCNSSSSKKIDDEEKDTMSLTEEVSSDEALLLSCDDVN</sequence>
<feature type="domain" description="SHSP" evidence="5">
    <location>
        <begin position="1"/>
        <end position="100"/>
    </location>
</feature>
<dbReference type="Pfam" id="PF00098">
    <property type="entry name" value="zf-CCHC"/>
    <property type="match status" value="1"/>
</dbReference>
<evidence type="ECO:0000259" key="5">
    <source>
        <dbReference type="PROSITE" id="PS01031"/>
    </source>
</evidence>
<comment type="caution">
    <text evidence="7">The sequence shown here is derived from an EMBL/GenBank/DDBJ whole genome shotgun (WGS) entry which is preliminary data.</text>
</comment>
<dbReference type="CDD" id="cd06464">
    <property type="entry name" value="ACD_sHsps-like"/>
    <property type="match status" value="1"/>
</dbReference>
<dbReference type="InterPro" id="IPR002068">
    <property type="entry name" value="A-crystallin/Hsp20_dom"/>
</dbReference>
<evidence type="ECO:0008006" key="9">
    <source>
        <dbReference type="Google" id="ProtNLM"/>
    </source>
</evidence>
<keyword evidence="2" id="KW-0479">Metal-binding</keyword>
<dbReference type="InterPro" id="IPR031107">
    <property type="entry name" value="Small_HSP"/>
</dbReference>
<protein>
    <recommendedName>
        <fullName evidence="9">CCHC-type domain-containing protein</fullName>
    </recommendedName>
</protein>
<dbReference type="GO" id="GO:0008270">
    <property type="term" value="F:zinc ion binding"/>
    <property type="evidence" value="ECO:0007669"/>
    <property type="project" value="UniProtKB-KW"/>
</dbReference>
<dbReference type="PROSITE" id="PS01031">
    <property type="entry name" value="SHSP"/>
    <property type="match status" value="1"/>
</dbReference>
<dbReference type="PANTHER" id="PTHR11527">
    <property type="entry name" value="HEAT-SHOCK PROTEIN 20 FAMILY MEMBER"/>
    <property type="match status" value="1"/>
</dbReference>
<dbReference type="SMART" id="SM00343">
    <property type="entry name" value="ZnF_C2HC"/>
    <property type="match status" value="1"/>
</dbReference>
<dbReference type="InterPro" id="IPR001878">
    <property type="entry name" value="Znf_CCHC"/>
</dbReference>
<evidence type="ECO:0000313" key="7">
    <source>
        <dbReference type="EMBL" id="KAF6142321.1"/>
    </source>
</evidence>
<evidence type="ECO:0000256" key="1">
    <source>
        <dbReference type="ARBA" id="ARBA00023016"/>
    </source>
</evidence>
<name>A0A7J7LI25_9MAGN</name>
<dbReference type="AlphaFoldDB" id="A0A7J7LI25"/>
<evidence type="ECO:0000256" key="4">
    <source>
        <dbReference type="SAM" id="MobiDB-lite"/>
    </source>
</evidence>
<proteinExistence type="inferred from homology"/>
<keyword evidence="2" id="KW-0863">Zinc-finger</keyword>
<reference evidence="7 8" key="1">
    <citation type="journal article" date="2020" name="IScience">
        <title>Genome Sequencing of the Endangered Kingdonia uniflora (Circaeasteraceae, Ranunculales) Reveals Potential Mechanisms of Evolutionary Specialization.</title>
        <authorList>
            <person name="Sun Y."/>
            <person name="Deng T."/>
            <person name="Zhang A."/>
            <person name="Moore M.J."/>
            <person name="Landis J.B."/>
            <person name="Lin N."/>
            <person name="Zhang H."/>
            <person name="Zhang X."/>
            <person name="Huang J."/>
            <person name="Zhang X."/>
            <person name="Sun H."/>
            <person name="Wang H."/>
        </authorList>
    </citation>
    <scope>NUCLEOTIDE SEQUENCE [LARGE SCALE GENOMIC DNA]</scope>
    <source>
        <strain evidence="7">TB1705</strain>
        <tissue evidence="7">Leaf</tissue>
    </source>
</reference>
<keyword evidence="8" id="KW-1185">Reference proteome</keyword>
<accession>A0A7J7LI25</accession>
<dbReference type="InterPro" id="IPR036875">
    <property type="entry name" value="Znf_CCHC_sf"/>
</dbReference>